<keyword evidence="3" id="KW-1185">Reference proteome</keyword>
<evidence type="ECO:0000256" key="1">
    <source>
        <dbReference type="SAM" id="MobiDB-lite"/>
    </source>
</evidence>
<dbReference type="EMBL" id="FSQW01000001">
    <property type="protein sequence ID" value="SIN61921.1"/>
    <property type="molecule type" value="Genomic_DNA"/>
</dbReference>
<evidence type="ECO:0000313" key="3">
    <source>
        <dbReference type="Proteomes" id="UP000185192"/>
    </source>
</evidence>
<name>A0A1N6CTN7_9SPHN</name>
<reference evidence="3" key="1">
    <citation type="submission" date="2016-11" db="EMBL/GenBank/DDBJ databases">
        <authorList>
            <person name="Varghese N."/>
            <person name="Submissions S."/>
        </authorList>
    </citation>
    <scope>NUCLEOTIDE SEQUENCE [LARGE SCALE GENOMIC DNA]</scope>
    <source>
        <strain evidence="3">DSM 22363</strain>
    </source>
</reference>
<accession>A0A1N6CTN7</accession>
<dbReference type="STRING" id="1123272.SAMN02745824_0978"/>
<organism evidence="2 3">
    <name type="scientific">Parasphingorhabdus marina DSM 22363</name>
    <dbReference type="NCBI Taxonomy" id="1123272"/>
    <lineage>
        <taxon>Bacteria</taxon>
        <taxon>Pseudomonadati</taxon>
        <taxon>Pseudomonadota</taxon>
        <taxon>Alphaproteobacteria</taxon>
        <taxon>Sphingomonadales</taxon>
        <taxon>Sphingomonadaceae</taxon>
        <taxon>Parasphingorhabdus</taxon>
    </lineage>
</organism>
<protein>
    <submittedName>
        <fullName evidence="2">Uncharacterized protein</fullName>
    </submittedName>
</protein>
<evidence type="ECO:0000313" key="2">
    <source>
        <dbReference type="EMBL" id="SIN61921.1"/>
    </source>
</evidence>
<dbReference type="AlphaFoldDB" id="A0A1N6CTN7"/>
<proteinExistence type="predicted"/>
<sequence length="153" mass="16631">MQQDSFPSLAKRAIEDIPAEGPQIAPDIDAVASLPVELQREVDAAVGQSDAAHRNFLADLSTVESSVSAGRNAEPSSESWVVAQMQLSALETRRSPSVSALADLDALYFRRLESEFSDNPPGGAALIDRSRKQVAEQVEMQQRKIDELKAVLR</sequence>
<dbReference type="Proteomes" id="UP000185192">
    <property type="component" value="Unassembled WGS sequence"/>
</dbReference>
<gene>
    <name evidence="2" type="ORF">SAMN02745824_0978</name>
</gene>
<feature type="region of interest" description="Disordered" evidence="1">
    <location>
        <begin position="1"/>
        <end position="22"/>
    </location>
</feature>